<reference evidence="2 3" key="1">
    <citation type="submission" date="2023-08" db="EMBL/GenBank/DDBJ databases">
        <authorList>
            <person name="Palmer J.M."/>
        </authorList>
    </citation>
    <scope>NUCLEOTIDE SEQUENCE [LARGE SCALE GENOMIC DNA]</scope>
    <source>
        <strain evidence="2 3">TWF481</strain>
    </source>
</reference>
<protein>
    <submittedName>
        <fullName evidence="2">Uncharacterized protein</fullName>
    </submittedName>
</protein>
<dbReference type="EMBL" id="JAVHJL010000008">
    <property type="protein sequence ID" value="KAK6498673.1"/>
    <property type="molecule type" value="Genomic_DNA"/>
</dbReference>
<feature type="region of interest" description="Disordered" evidence="1">
    <location>
        <begin position="24"/>
        <end position="79"/>
    </location>
</feature>
<organism evidence="2 3">
    <name type="scientific">Arthrobotrys musiformis</name>
    <dbReference type="NCBI Taxonomy" id="47236"/>
    <lineage>
        <taxon>Eukaryota</taxon>
        <taxon>Fungi</taxon>
        <taxon>Dikarya</taxon>
        <taxon>Ascomycota</taxon>
        <taxon>Pezizomycotina</taxon>
        <taxon>Orbiliomycetes</taxon>
        <taxon>Orbiliales</taxon>
        <taxon>Orbiliaceae</taxon>
        <taxon>Arthrobotrys</taxon>
    </lineage>
</organism>
<gene>
    <name evidence="2" type="ORF">TWF481_011251</name>
</gene>
<sequence length="79" mass="8721">MAIEMEEKNVCVFVRVQVVELFKGEEGEEGRKDEGRRKAASSASDDADQGRNPTYNEGVKGMDMGLFEDGIGFKGDDDE</sequence>
<dbReference type="Proteomes" id="UP001370758">
    <property type="component" value="Unassembled WGS sequence"/>
</dbReference>
<feature type="compositionally biased region" description="Basic and acidic residues" evidence="1">
    <location>
        <begin position="24"/>
        <end position="37"/>
    </location>
</feature>
<accession>A0AAV9VZP3</accession>
<name>A0AAV9VZP3_9PEZI</name>
<comment type="caution">
    <text evidence="2">The sequence shown here is derived from an EMBL/GenBank/DDBJ whole genome shotgun (WGS) entry which is preliminary data.</text>
</comment>
<keyword evidence="3" id="KW-1185">Reference proteome</keyword>
<dbReference type="AlphaFoldDB" id="A0AAV9VZP3"/>
<evidence type="ECO:0000313" key="3">
    <source>
        <dbReference type="Proteomes" id="UP001370758"/>
    </source>
</evidence>
<evidence type="ECO:0000256" key="1">
    <source>
        <dbReference type="SAM" id="MobiDB-lite"/>
    </source>
</evidence>
<evidence type="ECO:0000313" key="2">
    <source>
        <dbReference type="EMBL" id="KAK6498673.1"/>
    </source>
</evidence>
<proteinExistence type="predicted"/>